<dbReference type="OrthoDB" id="187139at2759"/>
<keyword evidence="3" id="KW-1185">Reference proteome</keyword>
<evidence type="ECO:0000313" key="3">
    <source>
        <dbReference type="Proteomes" id="UP000622797"/>
    </source>
</evidence>
<keyword evidence="1" id="KW-0732">Signal</keyword>
<evidence type="ECO:0000313" key="2">
    <source>
        <dbReference type="EMBL" id="KAF4944220.1"/>
    </source>
</evidence>
<dbReference type="EMBL" id="JABEXW010001373">
    <property type="protein sequence ID" value="KAF4944220.1"/>
    <property type="molecule type" value="Genomic_DNA"/>
</dbReference>
<protein>
    <submittedName>
        <fullName evidence="2">Uncharacterized protein</fullName>
    </submittedName>
</protein>
<organism evidence="2 3">
    <name type="scientific">Fusarium sarcochroum</name>
    <dbReference type="NCBI Taxonomy" id="1208366"/>
    <lineage>
        <taxon>Eukaryota</taxon>
        <taxon>Fungi</taxon>
        <taxon>Dikarya</taxon>
        <taxon>Ascomycota</taxon>
        <taxon>Pezizomycotina</taxon>
        <taxon>Sordariomycetes</taxon>
        <taxon>Hypocreomycetidae</taxon>
        <taxon>Hypocreales</taxon>
        <taxon>Nectriaceae</taxon>
        <taxon>Fusarium</taxon>
        <taxon>Fusarium lateritium species complex</taxon>
    </lineage>
</organism>
<reference evidence="2" key="2">
    <citation type="submission" date="2020-05" db="EMBL/GenBank/DDBJ databases">
        <authorList>
            <person name="Kim H.-S."/>
            <person name="Proctor R.H."/>
            <person name="Brown D.W."/>
        </authorList>
    </citation>
    <scope>NUCLEOTIDE SEQUENCE</scope>
    <source>
        <strain evidence="2">NRRL 20472</strain>
    </source>
</reference>
<dbReference type="AlphaFoldDB" id="A0A8H4SR97"/>
<name>A0A8H4SR97_9HYPO</name>
<proteinExistence type="predicted"/>
<gene>
    <name evidence="2" type="ORF">FSARC_14735</name>
</gene>
<feature type="chain" id="PRO_5034225632" evidence="1">
    <location>
        <begin position="19"/>
        <end position="109"/>
    </location>
</feature>
<dbReference type="Proteomes" id="UP000622797">
    <property type="component" value="Unassembled WGS sequence"/>
</dbReference>
<dbReference type="SUPFAM" id="SSF51126">
    <property type="entry name" value="Pectin lyase-like"/>
    <property type="match status" value="1"/>
</dbReference>
<comment type="caution">
    <text evidence="2">The sequence shown here is derived from an EMBL/GenBank/DDBJ whole genome shotgun (WGS) entry which is preliminary data.</text>
</comment>
<dbReference type="InterPro" id="IPR011050">
    <property type="entry name" value="Pectin_lyase_fold/virulence"/>
</dbReference>
<evidence type="ECO:0000256" key="1">
    <source>
        <dbReference type="SAM" id="SignalP"/>
    </source>
</evidence>
<accession>A0A8H4SR97</accession>
<sequence length="109" mass="12194">MRFGSFILALATASSTESSPAPDGLEVAERLIVMICTVLARGKERSDVDHIIKAFKECRKDAIIIFPEDQTYKIDKNILATLENVKIDWRGEWLLPKVEMLSKGSGRAE</sequence>
<feature type="signal peptide" evidence="1">
    <location>
        <begin position="1"/>
        <end position="18"/>
    </location>
</feature>
<reference evidence="2" key="1">
    <citation type="journal article" date="2020" name="BMC Genomics">
        <title>Correction to: Identification and distribution of gene clusters required for synthesis of sphingolipid metabolism inhibitors in diverse species of the filamentous fungus Fusarium.</title>
        <authorList>
            <person name="Kim H.S."/>
            <person name="Lohmar J.M."/>
            <person name="Busman M."/>
            <person name="Brown D.W."/>
            <person name="Naumann T.A."/>
            <person name="Divon H.H."/>
            <person name="Lysoe E."/>
            <person name="Uhlig S."/>
            <person name="Proctor R.H."/>
        </authorList>
    </citation>
    <scope>NUCLEOTIDE SEQUENCE</scope>
    <source>
        <strain evidence="2">NRRL 20472</strain>
    </source>
</reference>